<dbReference type="PANTHER" id="PTHR33488:SF2">
    <property type="entry name" value="EARLY ENDOSOME ANTIGEN 1-LIKE"/>
    <property type="match status" value="1"/>
</dbReference>
<protein>
    <submittedName>
        <fullName evidence="2">Uncharacterized protein</fullName>
    </submittedName>
</protein>
<dbReference type="STRING" id="6669.E9G594"/>
<organism evidence="2 3">
    <name type="scientific">Daphnia pulex</name>
    <name type="common">Water flea</name>
    <dbReference type="NCBI Taxonomy" id="6669"/>
    <lineage>
        <taxon>Eukaryota</taxon>
        <taxon>Metazoa</taxon>
        <taxon>Ecdysozoa</taxon>
        <taxon>Arthropoda</taxon>
        <taxon>Crustacea</taxon>
        <taxon>Branchiopoda</taxon>
        <taxon>Diplostraca</taxon>
        <taxon>Cladocera</taxon>
        <taxon>Anomopoda</taxon>
        <taxon>Daphniidae</taxon>
        <taxon>Daphnia</taxon>
    </lineage>
</organism>
<dbReference type="OMA" id="MGSCWLA"/>
<dbReference type="EMBL" id="GL732532">
    <property type="protein sequence ID" value="EFX85673.1"/>
    <property type="molecule type" value="Genomic_DNA"/>
</dbReference>
<feature type="region of interest" description="Disordered" evidence="1">
    <location>
        <begin position="15"/>
        <end position="42"/>
    </location>
</feature>
<dbReference type="Proteomes" id="UP000000305">
    <property type="component" value="Unassembled WGS sequence"/>
</dbReference>
<reference evidence="2 3" key="1">
    <citation type="journal article" date="2011" name="Science">
        <title>The ecoresponsive genome of Daphnia pulex.</title>
        <authorList>
            <person name="Colbourne J.K."/>
            <person name="Pfrender M.E."/>
            <person name="Gilbert D."/>
            <person name="Thomas W.K."/>
            <person name="Tucker A."/>
            <person name="Oakley T.H."/>
            <person name="Tokishita S."/>
            <person name="Aerts A."/>
            <person name="Arnold G.J."/>
            <person name="Basu M.K."/>
            <person name="Bauer D.J."/>
            <person name="Caceres C.E."/>
            <person name="Carmel L."/>
            <person name="Casola C."/>
            <person name="Choi J.H."/>
            <person name="Detter J.C."/>
            <person name="Dong Q."/>
            <person name="Dusheyko S."/>
            <person name="Eads B.D."/>
            <person name="Frohlich T."/>
            <person name="Geiler-Samerotte K.A."/>
            <person name="Gerlach D."/>
            <person name="Hatcher P."/>
            <person name="Jogdeo S."/>
            <person name="Krijgsveld J."/>
            <person name="Kriventseva E.V."/>
            <person name="Kultz D."/>
            <person name="Laforsch C."/>
            <person name="Lindquist E."/>
            <person name="Lopez J."/>
            <person name="Manak J.R."/>
            <person name="Muller J."/>
            <person name="Pangilinan J."/>
            <person name="Patwardhan R.P."/>
            <person name="Pitluck S."/>
            <person name="Pritham E.J."/>
            <person name="Rechtsteiner A."/>
            <person name="Rho M."/>
            <person name="Rogozin I.B."/>
            <person name="Sakarya O."/>
            <person name="Salamov A."/>
            <person name="Schaack S."/>
            <person name="Shapiro H."/>
            <person name="Shiga Y."/>
            <person name="Skalitzky C."/>
            <person name="Smith Z."/>
            <person name="Souvorov A."/>
            <person name="Sung W."/>
            <person name="Tang Z."/>
            <person name="Tsuchiya D."/>
            <person name="Tu H."/>
            <person name="Vos H."/>
            <person name="Wang M."/>
            <person name="Wolf Y.I."/>
            <person name="Yamagata H."/>
            <person name="Yamada T."/>
            <person name="Ye Y."/>
            <person name="Shaw J.R."/>
            <person name="Andrews J."/>
            <person name="Crease T.J."/>
            <person name="Tang H."/>
            <person name="Lucas S.M."/>
            <person name="Robertson H.M."/>
            <person name="Bork P."/>
            <person name="Koonin E.V."/>
            <person name="Zdobnov E.M."/>
            <person name="Grigoriev I.V."/>
            <person name="Lynch M."/>
            <person name="Boore J.L."/>
        </authorList>
    </citation>
    <scope>NUCLEOTIDE SEQUENCE [LARGE SCALE GENOMIC DNA]</scope>
</reference>
<dbReference type="OrthoDB" id="5406275at2759"/>
<dbReference type="PANTHER" id="PTHR33488">
    <property type="entry name" value="ZGC:162509"/>
    <property type="match status" value="1"/>
</dbReference>
<accession>E9G594</accession>
<dbReference type="HOGENOM" id="CLU_025135_0_0_1"/>
<evidence type="ECO:0000313" key="2">
    <source>
        <dbReference type="EMBL" id="EFX85673.1"/>
    </source>
</evidence>
<name>E9G594_DAPPU</name>
<dbReference type="KEGG" id="dpx:DAPPUDRAFT_237569"/>
<dbReference type="InParanoid" id="E9G594"/>
<dbReference type="AlphaFoldDB" id="E9G594"/>
<dbReference type="PhylomeDB" id="E9G594"/>
<evidence type="ECO:0000313" key="3">
    <source>
        <dbReference type="Proteomes" id="UP000000305"/>
    </source>
</evidence>
<feature type="region of interest" description="Disordered" evidence="1">
    <location>
        <begin position="331"/>
        <end position="351"/>
    </location>
</feature>
<evidence type="ECO:0000256" key="1">
    <source>
        <dbReference type="SAM" id="MobiDB-lite"/>
    </source>
</evidence>
<keyword evidence="3" id="KW-1185">Reference proteome</keyword>
<sequence>MSSFVGRSDQKQFRCSSAQVMDSSSKMVPTGSSATPIAQKNARRLSQPSLSINTTAIIAANNAVATKDAVEEDFMTQLSVHMEWEHLLSPAPLSIGLLGDLIIMSSQANDFAIDSELPISGGIKYVKYPKSFRATLVQIANGGHRAFMVAHNNMDKIKLLTADVPAYMKEATRILVTGDEELVQDYLPAPLSRIRESAVQSVLLSKAVVYQFEHVMNLTTEVLEMCTSEKSQQEMNLRKNLDREKVLNITIPSYQQMVANLNETVMKDTAMMDRAEDDMRRALKEIPTGWQMIGMDFVQSMANMATSMFIGLGRIANPVLFITDIKKAASSPSQVNNSESSSSDNSTSGAQVPDTNLCLLQHRKQVLDISGFARNMRQTYTTLQSIDSATGIYKATADLKTLNNLLSDEVSECQPLVTAIEEAKSVANQLANLAKLKKSGNVTDEEFAQKRESSLGDLEEQMKSLQIYTKNLHTFVMSNQQAVPNKTPLLSRAQQANSGGTASQQQLANCRYRADMAQATLQQTRESLDKTRALMIEQNKEFIKLLTEQQSLKLDQVRYDEIIAALQEGLRTLGVLKEHWTKLVMFFQKIANIVEHVAAKSIEDFAKHIETTSQKLKHVHKEFVIDAMYSKALKATQATALVHNMATTYLDVSGKYIMPSVAILSRLNVIDPKMAKTERANLLAKCEEDSQSIVDLIIVEKEKVIRKVEAREAQIKKEYAFLDDIRSKQIEFLRQKTQTEMQQQVKRGKLNQNQLSTAVEQTLVKRIEDDEFLRENHVFNYQVNSEEVEAEEF</sequence>
<gene>
    <name evidence="2" type="ORF">DAPPUDRAFT_237569</name>
</gene>
<dbReference type="eggNOG" id="ENOG502QVK4">
    <property type="taxonomic scope" value="Eukaryota"/>
</dbReference>
<proteinExistence type="predicted"/>
<feature type="compositionally biased region" description="Low complexity" evidence="1">
    <location>
        <begin position="331"/>
        <end position="348"/>
    </location>
</feature>